<protein>
    <submittedName>
        <fullName evidence="1">Uncharacterized protein</fullName>
    </submittedName>
</protein>
<name>A0A1Z4KUM2_ANAVA</name>
<reference evidence="1 2" key="1">
    <citation type="submission" date="2017-06" db="EMBL/GenBank/DDBJ databases">
        <title>Genome sequencing of cyanobaciteial culture collection at National Institute for Environmental Studies (NIES).</title>
        <authorList>
            <person name="Hirose Y."/>
            <person name="Shimura Y."/>
            <person name="Fujisawa T."/>
            <person name="Nakamura Y."/>
            <person name="Kawachi M."/>
        </authorList>
    </citation>
    <scope>NUCLEOTIDE SEQUENCE [LARGE SCALE GENOMIC DNA]</scope>
    <source>
        <strain evidence="1 2">NIES-23</strain>
        <plasmid evidence="2">Plasmid Plasmid1 dna</plasmid>
    </source>
</reference>
<proteinExistence type="predicted"/>
<accession>A0A1Z4KUM2</accession>
<geneLocation type="plasmid" evidence="1">
    <name>plasmid1</name>
</geneLocation>
<dbReference type="AlphaFoldDB" id="A0A1Z4KUM2"/>
<dbReference type="EMBL" id="AP018217">
    <property type="protein sequence ID" value="BAY72730.1"/>
    <property type="molecule type" value="Genomic_DNA"/>
</dbReference>
<organism evidence="1 2">
    <name type="scientific">Trichormus variabilis NIES-23</name>
    <dbReference type="NCBI Taxonomy" id="1973479"/>
    <lineage>
        <taxon>Bacteria</taxon>
        <taxon>Bacillati</taxon>
        <taxon>Cyanobacteriota</taxon>
        <taxon>Cyanophyceae</taxon>
        <taxon>Nostocales</taxon>
        <taxon>Nostocaceae</taxon>
        <taxon>Trichormus</taxon>
    </lineage>
</organism>
<dbReference type="Proteomes" id="UP000217507">
    <property type="component" value="Plasmid Plasmid1 dna"/>
</dbReference>
<keyword evidence="1" id="KW-0614">Plasmid</keyword>
<gene>
    <name evidence="1" type="ORF">NIES23_55580</name>
</gene>
<evidence type="ECO:0000313" key="2">
    <source>
        <dbReference type="Proteomes" id="UP000217507"/>
    </source>
</evidence>
<evidence type="ECO:0000313" key="1">
    <source>
        <dbReference type="EMBL" id="BAY72730.1"/>
    </source>
</evidence>
<sequence>MPKPLDPKCQLCAKLPSAKAKVLHGREGDNCWNPKVCHNRRSFYRNRNKDDSLGIEAIAVAPPETYFAVLYLYKEPGDKPLHALGAELWLGQKPICRLEPIHCFGLTAGKIRAYTDKVLQAFAKEYNVTLYQYKEMFEIAPTHCPVRPCPLHPEP</sequence>